<dbReference type="EMBL" id="JBHRZN010000002">
    <property type="protein sequence ID" value="MFC3849819.1"/>
    <property type="molecule type" value="Genomic_DNA"/>
</dbReference>
<evidence type="ECO:0000256" key="3">
    <source>
        <dbReference type="ARBA" id="ARBA00022964"/>
    </source>
</evidence>
<comment type="cofactor">
    <cofactor evidence="1">
        <name>Fe(2+)</name>
        <dbReference type="ChEBI" id="CHEBI:29033"/>
    </cofactor>
</comment>
<dbReference type="PROSITE" id="PS51471">
    <property type="entry name" value="FE2OG_OXY"/>
    <property type="match status" value="1"/>
</dbReference>
<evidence type="ECO:0000256" key="2">
    <source>
        <dbReference type="ARBA" id="ARBA00022723"/>
    </source>
</evidence>
<dbReference type="InterPro" id="IPR005123">
    <property type="entry name" value="Oxoglu/Fe-dep_dioxygenase_dom"/>
</dbReference>
<evidence type="ECO:0000313" key="8">
    <source>
        <dbReference type="EMBL" id="MFC3849819.1"/>
    </source>
</evidence>
<accession>A0ABV7ZNI7</accession>
<feature type="domain" description="Fe2OG dioxygenase" evidence="7">
    <location>
        <begin position="144"/>
        <end position="247"/>
    </location>
</feature>
<dbReference type="InterPro" id="IPR027450">
    <property type="entry name" value="AlkB-like"/>
</dbReference>
<dbReference type="Pfam" id="PF13532">
    <property type="entry name" value="2OG-FeII_Oxy_2"/>
    <property type="match status" value="1"/>
</dbReference>
<evidence type="ECO:0000256" key="1">
    <source>
        <dbReference type="ARBA" id="ARBA00001954"/>
    </source>
</evidence>
<dbReference type="Gene3D" id="2.60.120.590">
    <property type="entry name" value="Alpha-ketoglutarate-dependent dioxygenase AlkB-like"/>
    <property type="match status" value="1"/>
</dbReference>
<name>A0ABV7ZNI7_9CORY</name>
<gene>
    <name evidence="8" type="ORF">ACFORJ_06525</name>
</gene>
<feature type="region of interest" description="Disordered" evidence="6">
    <location>
        <begin position="117"/>
        <end position="141"/>
    </location>
</feature>
<sequence>MPTLFDDQPDPRPDAVIAPGAVWLPGLLDLREQAWLADRFREWAAGPVPARAAEIRGKPMSVRTVCLGWHWRPYAYTRAAVDVNGRPVLPFPDWLVRLGRSAVEAAATVEETASGSTLLRGVVGEGGGEEPSSSGGAGPAPGYAPDAALANYYGGDARMGMHQDRDEVSRAPVVSLSIGDACTFRFGNPDSRNRPYRDLVLESGDAFVFGGASRLAYHGVTAIHPGTAPAGCGLAEGRVNITLRETGLG</sequence>
<dbReference type="PANTHER" id="PTHR16557">
    <property type="entry name" value="ALKYLATED DNA REPAIR PROTEIN ALKB-RELATED"/>
    <property type="match status" value="1"/>
</dbReference>
<dbReference type="InterPro" id="IPR004574">
    <property type="entry name" value="Alkb"/>
</dbReference>
<evidence type="ECO:0000256" key="6">
    <source>
        <dbReference type="SAM" id="MobiDB-lite"/>
    </source>
</evidence>
<dbReference type="GO" id="GO:0051213">
    <property type="term" value="F:dioxygenase activity"/>
    <property type="evidence" value="ECO:0007669"/>
    <property type="project" value="UniProtKB-KW"/>
</dbReference>
<dbReference type="SUPFAM" id="SSF51197">
    <property type="entry name" value="Clavaminate synthase-like"/>
    <property type="match status" value="1"/>
</dbReference>
<proteinExistence type="predicted"/>
<keyword evidence="9" id="KW-1185">Reference proteome</keyword>
<comment type="caution">
    <text evidence="8">The sequence shown here is derived from an EMBL/GenBank/DDBJ whole genome shotgun (WGS) entry which is preliminary data.</text>
</comment>
<keyword evidence="5" id="KW-0408">Iron</keyword>
<evidence type="ECO:0000256" key="4">
    <source>
        <dbReference type="ARBA" id="ARBA00023002"/>
    </source>
</evidence>
<dbReference type="PANTHER" id="PTHR16557:SF2">
    <property type="entry name" value="NUCLEIC ACID DIOXYGENASE ALKBH1"/>
    <property type="match status" value="1"/>
</dbReference>
<reference evidence="9" key="1">
    <citation type="journal article" date="2019" name="Int. J. Syst. Evol. Microbiol.">
        <title>The Global Catalogue of Microorganisms (GCM) 10K type strain sequencing project: providing services to taxonomists for standard genome sequencing and annotation.</title>
        <authorList>
            <consortium name="The Broad Institute Genomics Platform"/>
            <consortium name="The Broad Institute Genome Sequencing Center for Infectious Disease"/>
            <person name="Wu L."/>
            <person name="Ma J."/>
        </authorList>
    </citation>
    <scope>NUCLEOTIDE SEQUENCE [LARGE SCALE GENOMIC DNA]</scope>
    <source>
        <strain evidence="9">CCUG 53252</strain>
    </source>
</reference>
<evidence type="ECO:0000259" key="7">
    <source>
        <dbReference type="PROSITE" id="PS51471"/>
    </source>
</evidence>
<evidence type="ECO:0000313" key="9">
    <source>
        <dbReference type="Proteomes" id="UP001595751"/>
    </source>
</evidence>
<protein>
    <submittedName>
        <fullName evidence="8">Alpha-ketoglutarate-dependent dioxygenase AlkB family protein</fullName>
    </submittedName>
</protein>
<dbReference type="Proteomes" id="UP001595751">
    <property type="component" value="Unassembled WGS sequence"/>
</dbReference>
<dbReference type="InterPro" id="IPR037151">
    <property type="entry name" value="AlkB-like_sf"/>
</dbReference>
<keyword evidence="2" id="KW-0479">Metal-binding</keyword>
<dbReference type="RefSeq" id="WP_290288910.1">
    <property type="nucleotide sequence ID" value="NZ_CP047211.1"/>
</dbReference>
<keyword evidence="3 8" id="KW-0223">Dioxygenase</keyword>
<keyword evidence="4" id="KW-0560">Oxidoreductase</keyword>
<organism evidence="8 9">
    <name type="scientific">Corynebacterium hansenii</name>
    <dbReference type="NCBI Taxonomy" id="394964"/>
    <lineage>
        <taxon>Bacteria</taxon>
        <taxon>Bacillati</taxon>
        <taxon>Actinomycetota</taxon>
        <taxon>Actinomycetes</taxon>
        <taxon>Mycobacteriales</taxon>
        <taxon>Corynebacteriaceae</taxon>
        <taxon>Corynebacterium</taxon>
    </lineage>
</organism>
<evidence type="ECO:0000256" key="5">
    <source>
        <dbReference type="ARBA" id="ARBA00023004"/>
    </source>
</evidence>